<protein>
    <submittedName>
        <fullName evidence="2">Transposase</fullName>
    </submittedName>
</protein>
<organism evidence="2">
    <name type="scientific">Shewanella putrefaciens</name>
    <name type="common">Pseudomonas putrefaciens</name>
    <dbReference type="NCBI Taxonomy" id="24"/>
    <lineage>
        <taxon>Bacteria</taxon>
        <taxon>Pseudomonadati</taxon>
        <taxon>Pseudomonadota</taxon>
        <taxon>Gammaproteobacteria</taxon>
        <taxon>Alteromonadales</taxon>
        <taxon>Shewanellaceae</taxon>
        <taxon>Shewanella</taxon>
    </lineage>
</organism>
<dbReference type="Pfam" id="PF13546">
    <property type="entry name" value="DDE_5"/>
    <property type="match status" value="1"/>
</dbReference>
<dbReference type="EMBL" id="MH974755">
    <property type="protein sequence ID" value="QBQ85746.1"/>
    <property type="molecule type" value="Genomic_DNA"/>
</dbReference>
<evidence type="ECO:0000313" key="2">
    <source>
        <dbReference type="EMBL" id="QBQ85746.1"/>
    </source>
</evidence>
<feature type="domain" description="Transposase IS701-like DDE" evidence="1">
    <location>
        <begin position="74"/>
        <end position="271"/>
    </location>
</feature>
<evidence type="ECO:0000259" key="1">
    <source>
        <dbReference type="Pfam" id="PF13546"/>
    </source>
</evidence>
<name>A0A565DCG9_SHEPU</name>
<reference evidence="2" key="1">
    <citation type="submission" date="2018-09" db="EMBL/GenBank/DDBJ databases">
        <authorList>
            <person name="Ryan M.P."/>
            <person name="Slattery S.M."/>
            <person name="Pembroke T."/>
        </authorList>
    </citation>
    <scope>NUCLEOTIDE SEQUENCE</scope>
    <source>
        <strain evidence="2">PMERPH</strain>
    </source>
</reference>
<dbReference type="InterPro" id="IPR038721">
    <property type="entry name" value="IS701-like_DDE_dom"/>
</dbReference>
<dbReference type="AlphaFoldDB" id="A0A565DCG9"/>
<accession>A0A565DCG9</accession>
<dbReference type="InterPro" id="IPR012337">
    <property type="entry name" value="RNaseH-like_sf"/>
</dbReference>
<reference evidence="2" key="2">
    <citation type="journal article" date="2019" name="Genes (Basel)">
        <title>A Novel Arsenate-Resistant Determinant Associated with ICEpMERPH, a Member of the SXT/R391 Group of Mobile Genetic Elements.</title>
        <authorList>
            <person name="Ryan"/>
            <person name="Slattery Pembroke."/>
        </authorList>
    </citation>
    <scope>NUCLEOTIDE SEQUENCE</scope>
    <source>
        <strain evidence="2">PMERPH</strain>
    </source>
</reference>
<dbReference type="Gene3D" id="3.90.350.10">
    <property type="entry name" value="Transposase Inhibitor Protein From Tn5, Chain A, domain 1"/>
    <property type="match status" value="1"/>
</dbReference>
<sequence>MNSDTSSSVLPSLTAEYLSRHDVQVDNLFSKAWQRIGFNRLLKQARFSKRSGSPVSDVVYLLLLWVWLKADSIAMFSRESLQSFSITKRDALYDLLNREDLDWRKLHLQTAKTVISMTDHSTIRAYVVDDSVKTRRGKTMPGISSHFDHLNGRCVMGQQILTLGLATEKQFIPLDSELYISRVKAQPLTKAFADGRSIVAKRYRDAQSMSKPEMIHRMIKRAARSDIHAQYFLADSWFASKSILAFMDAQSLVSIVRMKKNKTRYRTMDNTSALATAAELYQHHIKGQWQKIKGRPYQSKAITVELNLAKSIKEPDHWIKVKLLFVRGVNEEKQRAGKHDWALFLSTDTHLSDERILEIYALRWGIEVYFKEAKQKLGFLKEQSTHYSAYIASIHLTALRFCLLLLTQHEEGAARLSDSRNDMINSLCTLDFASRLWVIFRALISGALDELSKLYGVSAAQEIMNQIDKTVQEFFMQVMQMDTFTLRLEAKSIGDEC</sequence>
<proteinExistence type="predicted"/>
<dbReference type="SUPFAM" id="SSF53098">
    <property type="entry name" value="Ribonuclease H-like"/>
    <property type="match status" value="1"/>
</dbReference>